<sequence length="54" mass="6886">MKFIEIYRNIVNPARILAKSRQKWLRQARNQRYYMRHRAEVRKKRKEYYELTGK</sequence>
<dbReference type="AlphaFoldDB" id="X1KF27"/>
<dbReference type="EMBL" id="BARV01000043">
    <property type="protein sequence ID" value="GAH92240.1"/>
    <property type="molecule type" value="Genomic_DNA"/>
</dbReference>
<gene>
    <name evidence="1" type="ORF">S06H3_00271</name>
</gene>
<evidence type="ECO:0000313" key="1">
    <source>
        <dbReference type="EMBL" id="GAH92240.1"/>
    </source>
</evidence>
<organism evidence="1">
    <name type="scientific">marine sediment metagenome</name>
    <dbReference type="NCBI Taxonomy" id="412755"/>
    <lineage>
        <taxon>unclassified sequences</taxon>
        <taxon>metagenomes</taxon>
        <taxon>ecological metagenomes</taxon>
    </lineage>
</organism>
<protein>
    <submittedName>
        <fullName evidence="1">Uncharacterized protein</fullName>
    </submittedName>
</protein>
<reference evidence="1" key="1">
    <citation type="journal article" date="2014" name="Front. Microbiol.">
        <title>High frequency of phylogenetically diverse reductive dehalogenase-homologous genes in deep subseafloor sedimentary metagenomes.</title>
        <authorList>
            <person name="Kawai M."/>
            <person name="Futagami T."/>
            <person name="Toyoda A."/>
            <person name="Takaki Y."/>
            <person name="Nishi S."/>
            <person name="Hori S."/>
            <person name="Arai W."/>
            <person name="Tsubouchi T."/>
            <person name="Morono Y."/>
            <person name="Uchiyama I."/>
            <person name="Ito T."/>
            <person name="Fujiyama A."/>
            <person name="Inagaki F."/>
            <person name="Takami H."/>
        </authorList>
    </citation>
    <scope>NUCLEOTIDE SEQUENCE</scope>
    <source>
        <strain evidence="1">Expedition CK06-06</strain>
    </source>
</reference>
<name>X1KF27_9ZZZZ</name>
<comment type="caution">
    <text evidence="1">The sequence shown here is derived from an EMBL/GenBank/DDBJ whole genome shotgun (WGS) entry which is preliminary data.</text>
</comment>
<accession>X1KF27</accession>
<proteinExistence type="predicted"/>